<reference evidence="1" key="1">
    <citation type="submission" date="2020-03" db="EMBL/GenBank/DDBJ databases">
        <authorList>
            <person name="Weist P."/>
        </authorList>
    </citation>
    <scope>NUCLEOTIDE SEQUENCE</scope>
</reference>
<dbReference type="EMBL" id="CADEAL010003224">
    <property type="protein sequence ID" value="CAB1443926.1"/>
    <property type="molecule type" value="Genomic_DNA"/>
</dbReference>
<organism evidence="1 2">
    <name type="scientific">Pleuronectes platessa</name>
    <name type="common">European plaice</name>
    <dbReference type="NCBI Taxonomy" id="8262"/>
    <lineage>
        <taxon>Eukaryota</taxon>
        <taxon>Metazoa</taxon>
        <taxon>Chordata</taxon>
        <taxon>Craniata</taxon>
        <taxon>Vertebrata</taxon>
        <taxon>Euteleostomi</taxon>
        <taxon>Actinopterygii</taxon>
        <taxon>Neopterygii</taxon>
        <taxon>Teleostei</taxon>
        <taxon>Neoteleostei</taxon>
        <taxon>Acanthomorphata</taxon>
        <taxon>Carangaria</taxon>
        <taxon>Pleuronectiformes</taxon>
        <taxon>Pleuronectoidei</taxon>
        <taxon>Pleuronectidae</taxon>
        <taxon>Pleuronectes</taxon>
    </lineage>
</organism>
<sequence length="142" mass="15385">MICVSGALLQLQQLTGDVNMSNYRSCLTVVLKNVTRLLENICSTGTNISQWKHVFIGWKETPPEETRAVTSRPALQTIRCSVLSNHAHVCIHDVEQHTPSLGVTDPGEPWLGPVPTARSSVSARGSFHGRTCSQISSSSVAC</sequence>
<proteinExistence type="predicted"/>
<evidence type="ECO:0000313" key="1">
    <source>
        <dbReference type="EMBL" id="CAB1443926.1"/>
    </source>
</evidence>
<comment type="caution">
    <text evidence="1">The sequence shown here is derived from an EMBL/GenBank/DDBJ whole genome shotgun (WGS) entry which is preliminary data.</text>
</comment>
<accession>A0A9N7V4H1</accession>
<dbReference type="Proteomes" id="UP001153269">
    <property type="component" value="Unassembled WGS sequence"/>
</dbReference>
<dbReference type="AlphaFoldDB" id="A0A9N7V4H1"/>
<evidence type="ECO:0000313" key="2">
    <source>
        <dbReference type="Proteomes" id="UP001153269"/>
    </source>
</evidence>
<keyword evidence="2" id="KW-1185">Reference proteome</keyword>
<gene>
    <name evidence="1" type="ORF">PLEPLA_LOCUS31642</name>
</gene>
<protein>
    <submittedName>
        <fullName evidence="1">Uncharacterized protein</fullName>
    </submittedName>
</protein>
<name>A0A9N7V4H1_PLEPL</name>